<evidence type="ECO:0000313" key="6">
    <source>
        <dbReference type="Proteomes" id="UP001321582"/>
    </source>
</evidence>
<gene>
    <name evidence="5" type="ORF">HLVA_09820</name>
</gene>
<dbReference type="SUPFAM" id="SSF53335">
    <property type="entry name" value="S-adenosyl-L-methionine-dependent methyltransferases"/>
    <property type="match status" value="1"/>
</dbReference>
<evidence type="ECO:0000259" key="4">
    <source>
        <dbReference type="Pfam" id="PF08241"/>
    </source>
</evidence>
<keyword evidence="2 5" id="KW-0489">Methyltransferase</keyword>
<dbReference type="Proteomes" id="UP001321582">
    <property type="component" value="Chromosome"/>
</dbReference>
<dbReference type="AlphaFoldDB" id="A0AAU9DPP3"/>
<dbReference type="KEGG" id="haby:HLVA_09820"/>
<dbReference type="RefSeq" id="WP_307905343.1">
    <property type="nucleotide sequence ID" value="NZ_AP027059.1"/>
</dbReference>
<evidence type="ECO:0000256" key="3">
    <source>
        <dbReference type="ARBA" id="ARBA00022679"/>
    </source>
</evidence>
<dbReference type="Pfam" id="PF08241">
    <property type="entry name" value="Methyltransf_11"/>
    <property type="match status" value="1"/>
</dbReference>
<name>A0AAU9DPP3_9FUSO</name>
<dbReference type="GO" id="GO:0032259">
    <property type="term" value="P:methylation"/>
    <property type="evidence" value="ECO:0007669"/>
    <property type="project" value="UniProtKB-KW"/>
</dbReference>
<keyword evidence="3" id="KW-0808">Transferase</keyword>
<evidence type="ECO:0000256" key="2">
    <source>
        <dbReference type="ARBA" id="ARBA00022603"/>
    </source>
</evidence>
<comment type="similarity">
    <text evidence="1">Belongs to the methyltransferase superfamily.</text>
</comment>
<keyword evidence="6" id="KW-1185">Reference proteome</keyword>
<dbReference type="InterPro" id="IPR051052">
    <property type="entry name" value="Diverse_substrate_MTase"/>
</dbReference>
<dbReference type="PANTHER" id="PTHR44942:SF4">
    <property type="entry name" value="METHYLTRANSFERASE TYPE 11 DOMAIN-CONTAINING PROTEIN"/>
    <property type="match status" value="1"/>
</dbReference>
<evidence type="ECO:0000256" key="1">
    <source>
        <dbReference type="ARBA" id="ARBA00008361"/>
    </source>
</evidence>
<dbReference type="InterPro" id="IPR013216">
    <property type="entry name" value="Methyltransf_11"/>
</dbReference>
<sequence length="262" mass="30447">MNKLQQYYEKYSESNRLEKDKTSKIEFLTNIEYLNKYIKKGKLLDVGAGSGIYSSYYDEKEIEVTAIDVVQSHVNFMKEKFVDKNINVKLGSALDLSEFKENSFEFVLCLGPIYHLRDKEERIKCIKECNKVLKKGGILAVAYINKMHIIPRYLGIHNEIIEKDVIEYFLKTGNFSSEVKDEFLKVSHFDYPEEIENLIVNEGNEVIEHIASDSIWKLTKNEINNLTELEFELLLKYHLETCNQKNSLGLSNHGLIISKKIS</sequence>
<evidence type="ECO:0000313" key="5">
    <source>
        <dbReference type="EMBL" id="BDU50413.1"/>
    </source>
</evidence>
<dbReference type="CDD" id="cd02440">
    <property type="entry name" value="AdoMet_MTases"/>
    <property type="match status" value="1"/>
</dbReference>
<dbReference type="InterPro" id="IPR029063">
    <property type="entry name" value="SAM-dependent_MTases_sf"/>
</dbReference>
<dbReference type="GO" id="GO:0008757">
    <property type="term" value="F:S-adenosylmethionine-dependent methyltransferase activity"/>
    <property type="evidence" value="ECO:0007669"/>
    <property type="project" value="InterPro"/>
</dbReference>
<dbReference type="PANTHER" id="PTHR44942">
    <property type="entry name" value="METHYLTRANSF_11 DOMAIN-CONTAINING PROTEIN"/>
    <property type="match status" value="1"/>
</dbReference>
<dbReference type="Gene3D" id="3.40.50.150">
    <property type="entry name" value="Vaccinia Virus protein VP39"/>
    <property type="match status" value="1"/>
</dbReference>
<dbReference type="EMBL" id="AP027059">
    <property type="protein sequence ID" value="BDU50413.1"/>
    <property type="molecule type" value="Genomic_DNA"/>
</dbReference>
<reference evidence="5 6" key="1">
    <citation type="submission" date="2022-11" db="EMBL/GenBank/DDBJ databases">
        <title>Haliovirga abyssi gen. nov., sp. nov., a mesophilic fermentative bacterium isolated from the Iheya North hydrothermal field and the proposal of Haliovirgaceae fam. nov.</title>
        <authorList>
            <person name="Miyazaki U."/>
            <person name="Tame A."/>
            <person name="Miyazaki J."/>
            <person name="Takai K."/>
            <person name="Sawayama S."/>
            <person name="Kitajima M."/>
            <person name="Okamoto A."/>
            <person name="Nakagawa S."/>
        </authorList>
    </citation>
    <scope>NUCLEOTIDE SEQUENCE [LARGE SCALE GENOMIC DNA]</scope>
    <source>
        <strain evidence="5 6">IC12</strain>
    </source>
</reference>
<organism evidence="5 6">
    <name type="scientific">Haliovirga abyssi</name>
    <dbReference type="NCBI Taxonomy" id="2996794"/>
    <lineage>
        <taxon>Bacteria</taxon>
        <taxon>Fusobacteriati</taxon>
        <taxon>Fusobacteriota</taxon>
        <taxon>Fusobacteriia</taxon>
        <taxon>Fusobacteriales</taxon>
        <taxon>Haliovirgaceae</taxon>
        <taxon>Haliovirga</taxon>
    </lineage>
</organism>
<accession>A0AAU9DPP3</accession>
<feature type="domain" description="Methyltransferase type 11" evidence="4">
    <location>
        <begin position="44"/>
        <end position="140"/>
    </location>
</feature>
<protein>
    <submittedName>
        <fullName evidence="5">SAM-dependent methyltransferase</fullName>
    </submittedName>
</protein>
<proteinExistence type="inferred from homology"/>